<dbReference type="AlphaFoldDB" id="F0QQ22"/>
<sequence>MALLSLSAKIVSGLIVSVVSSGVIVGTVLATSNNNSKNVEDFKLQPQNPIEKGIGQKREEKLNPSEEVSDKGVKQGVSESVNRELEVEVVLSTEALEKVKIEPEIISSESISGLDSQKTREEDLQSQTLPKEQKVNEDISSPKGTKGKRKVREPQKELSDRERWDQEISKYHVSLESLYKFRVGREDQDQWGRGCILYKGDDIVGEDDDLEITEGRTEQHSYDSCSWQTSWSSNRSEETNKVGFWVRGKSDLVNKLLKKNWDELKIDGFTESKEDLVDSEENPISKLSKKVCSSLESENGSWKEISCVIGENNFSKES</sequence>
<feature type="region of interest" description="Disordered" evidence="1">
    <location>
        <begin position="48"/>
        <end position="77"/>
    </location>
</feature>
<evidence type="ECO:0000313" key="2">
    <source>
        <dbReference type="EMBL" id="ADX97592.1"/>
    </source>
</evidence>
<keyword evidence="3" id="KW-1185">Reference proteome</keyword>
<dbReference type="Proteomes" id="UP000007484">
    <property type="component" value="Chromosome"/>
</dbReference>
<reference evidence="2 3" key="1">
    <citation type="journal article" date="2011" name="J. Bacteriol.">
        <title>Complete genome sequences of two hemotropic Mycoplasmas, Mycoplasma haemofelis strain Ohio2 and Mycoplasma suis strain Illinois.</title>
        <authorList>
            <person name="Messick J.B."/>
            <person name="Santos A.P."/>
            <person name="Guimaraes A.M."/>
        </authorList>
    </citation>
    <scope>NUCLEOTIDE SEQUENCE [LARGE SCALE GENOMIC DNA]</scope>
    <source>
        <strain evidence="2 3">Illinois</strain>
    </source>
</reference>
<protein>
    <submittedName>
        <fullName evidence="2">Uncharacterized protein</fullName>
    </submittedName>
</protein>
<feature type="region of interest" description="Disordered" evidence="1">
    <location>
        <begin position="112"/>
        <end position="159"/>
    </location>
</feature>
<name>F0QQ22_MYCSL</name>
<accession>F0QQ22</accession>
<dbReference type="KEGG" id="mss:MSU_0048"/>
<gene>
    <name evidence="2" type="ordered locus">MSU_0048</name>
</gene>
<evidence type="ECO:0000313" key="3">
    <source>
        <dbReference type="Proteomes" id="UP000007484"/>
    </source>
</evidence>
<evidence type="ECO:0000256" key="1">
    <source>
        <dbReference type="SAM" id="MobiDB-lite"/>
    </source>
</evidence>
<organism evidence="2 3">
    <name type="scientific">Mycoplasma suis (strain Illinois)</name>
    <dbReference type="NCBI Taxonomy" id="768700"/>
    <lineage>
        <taxon>Bacteria</taxon>
        <taxon>Bacillati</taxon>
        <taxon>Mycoplasmatota</taxon>
        <taxon>Mollicutes</taxon>
        <taxon>Mycoplasmataceae</taxon>
        <taxon>Mycoplasma</taxon>
    </lineage>
</organism>
<feature type="compositionally biased region" description="Basic and acidic residues" evidence="1">
    <location>
        <begin position="54"/>
        <end position="73"/>
    </location>
</feature>
<dbReference type="EMBL" id="CP002525">
    <property type="protein sequence ID" value="ADX97592.1"/>
    <property type="molecule type" value="Genomic_DNA"/>
</dbReference>
<dbReference type="HOGENOM" id="CLU_071552_0_0_14"/>
<dbReference type="STRING" id="768700.MSU_0048"/>
<dbReference type="RefSeq" id="WP_013609572.1">
    <property type="nucleotide sequence ID" value="NC_015155.1"/>
</dbReference>
<proteinExistence type="predicted"/>